<dbReference type="InterPro" id="IPR001138">
    <property type="entry name" value="Zn2Cys6_DnaBD"/>
</dbReference>
<dbReference type="EMBL" id="CAJVPP010000830">
    <property type="protein sequence ID" value="CAG8515531.1"/>
    <property type="molecule type" value="Genomic_DNA"/>
</dbReference>
<gene>
    <name evidence="7" type="ORF">FMOSSE_LOCUS4762</name>
</gene>
<dbReference type="CDD" id="cd12148">
    <property type="entry name" value="fungal_TF_MHR"/>
    <property type="match status" value="1"/>
</dbReference>
<dbReference type="CDD" id="cd00067">
    <property type="entry name" value="GAL4"/>
    <property type="match status" value="1"/>
</dbReference>
<feature type="compositionally biased region" description="Polar residues" evidence="5">
    <location>
        <begin position="128"/>
        <end position="162"/>
    </location>
</feature>
<dbReference type="PANTHER" id="PTHR46910">
    <property type="entry name" value="TRANSCRIPTION FACTOR PDR1"/>
    <property type="match status" value="1"/>
</dbReference>
<keyword evidence="8" id="KW-1185">Reference proteome</keyword>
<dbReference type="SUPFAM" id="SSF57701">
    <property type="entry name" value="Zn2/Cys6 DNA-binding domain"/>
    <property type="match status" value="1"/>
</dbReference>
<proteinExistence type="predicted"/>
<keyword evidence="2" id="KW-0479">Metal-binding</keyword>
<evidence type="ECO:0000256" key="3">
    <source>
        <dbReference type="ARBA" id="ARBA00023125"/>
    </source>
</evidence>
<dbReference type="AlphaFoldDB" id="A0A9N9F894"/>
<evidence type="ECO:0000256" key="4">
    <source>
        <dbReference type="ARBA" id="ARBA00023242"/>
    </source>
</evidence>
<evidence type="ECO:0000256" key="1">
    <source>
        <dbReference type="ARBA" id="ARBA00004123"/>
    </source>
</evidence>
<reference evidence="7" key="1">
    <citation type="submission" date="2021-06" db="EMBL/GenBank/DDBJ databases">
        <authorList>
            <person name="Kallberg Y."/>
            <person name="Tangrot J."/>
            <person name="Rosling A."/>
        </authorList>
    </citation>
    <scope>NUCLEOTIDE SEQUENCE</scope>
    <source>
        <strain evidence="7">87-6 pot B 2015</strain>
    </source>
</reference>
<comment type="subcellular location">
    <subcellularLocation>
        <location evidence="1">Nucleus</location>
    </subcellularLocation>
</comment>
<dbReference type="SMART" id="SM00066">
    <property type="entry name" value="GAL4"/>
    <property type="match status" value="1"/>
</dbReference>
<feature type="compositionally biased region" description="Low complexity" evidence="5">
    <location>
        <begin position="762"/>
        <end position="776"/>
    </location>
</feature>
<keyword evidence="4" id="KW-0539">Nucleus</keyword>
<dbReference type="InterPro" id="IPR036864">
    <property type="entry name" value="Zn2-C6_fun-type_DNA-bd_sf"/>
</dbReference>
<dbReference type="Pfam" id="PF00172">
    <property type="entry name" value="Zn_clus"/>
    <property type="match status" value="1"/>
</dbReference>
<dbReference type="Proteomes" id="UP000789375">
    <property type="component" value="Unassembled WGS sequence"/>
</dbReference>
<comment type="caution">
    <text evidence="7">The sequence shown here is derived from an EMBL/GenBank/DDBJ whole genome shotgun (WGS) entry which is preliminary data.</text>
</comment>
<evidence type="ECO:0000313" key="7">
    <source>
        <dbReference type="EMBL" id="CAG8515531.1"/>
    </source>
</evidence>
<feature type="region of interest" description="Disordered" evidence="5">
    <location>
        <begin position="59"/>
        <end position="162"/>
    </location>
</feature>
<dbReference type="PANTHER" id="PTHR46910:SF3">
    <property type="entry name" value="HALOTOLERANCE PROTEIN 9-RELATED"/>
    <property type="match status" value="1"/>
</dbReference>
<dbReference type="SMART" id="SM00906">
    <property type="entry name" value="Fungal_trans"/>
    <property type="match status" value="1"/>
</dbReference>
<dbReference type="Pfam" id="PF04082">
    <property type="entry name" value="Fungal_trans"/>
    <property type="match status" value="1"/>
</dbReference>
<dbReference type="PROSITE" id="PS50048">
    <property type="entry name" value="ZN2_CY6_FUNGAL_2"/>
    <property type="match status" value="1"/>
</dbReference>
<evidence type="ECO:0000256" key="2">
    <source>
        <dbReference type="ARBA" id="ARBA00022723"/>
    </source>
</evidence>
<protein>
    <submittedName>
        <fullName evidence="7">11506_t:CDS:1</fullName>
    </submittedName>
</protein>
<evidence type="ECO:0000256" key="5">
    <source>
        <dbReference type="SAM" id="MobiDB-lite"/>
    </source>
</evidence>
<dbReference type="Gene3D" id="4.10.240.10">
    <property type="entry name" value="Zn(2)-C6 fungal-type DNA-binding domain"/>
    <property type="match status" value="1"/>
</dbReference>
<evidence type="ECO:0000313" key="8">
    <source>
        <dbReference type="Proteomes" id="UP000789375"/>
    </source>
</evidence>
<feature type="compositionally biased region" description="Low complexity" evidence="5">
    <location>
        <begin position="65"/>
        <end position="108"/>
    </location>
</feature>
<dbReference type="PROSITE" id="PS00463">
    <property type="entry name" value="ZN2_CY6_FUNGAL_1"/>
    <property type="match status" value="1"/>
</dbReference>
<organism evidence="7 8">
    <name type="scientific">Funneliformis mosseae</name>
    <name type="common">Endomycorrhizal fungus</name>
    <name type="synonym">Glomus mosseae</name>
    <dbReference type="NCBI Taxonomy" id="27381"/>
    <lineage>
        <taxon>Eukaryota</taxon>
        <taxon>Fungi</taxon>
        <taxon>Fungi incertae sedis</taxon>
        <taxon>Mucoromycota</taxon>
        <taxon>Glomeromycotina</taxon>
        <taxon>Glomeromycetes</taxon>
        <taxon>Glomerales</taxon>
        <taxon>Glomeraceae</taxon>
        <taxon>Funneliformis</taxon>
    </lineage>
</organism>
<accession>A0A9N9F894</accession>
<dbReference type="GO" id="GO:0000981">
    <property type="term" value="F:DNA-binding transcription factor activity, RNA polymerase II-specific"/>
    <property type="evidence" value="ECO:0007669"/>
    <property type="project" value="InterPro"/>
</dbReference>
<feature type="compositionally biased region" description="Polar residues" evidence="5">
    <location>
        <begin position="787"/>
        <end position="843"/>
    </location>
</feature>
<sequence>MSYSSVVWIDDPFFIKRQRVQMACSFCRQRKIRCDGRNPCANCKKYATSCIYVKIERQPRGNKPSNRNSGNDNNENNDNSNNGGSGSNAGNSQSSSQSTNSQQTGTSTRQHSYSGHRGKRPIEEVEHVSQSLPPSRRSTTSAQGILTNSSTITTSPQPASWQTNSISVAKPEPKLPSIDTPAMPNNDILEHLLELYWANVHPYVPVLNKNLFLQQRENSNDPPSPLLLNAMFGISAEFSERSSVRADPETLETGGWVYFDRARALLDDFMDAPRMSTIAALILMSIYQQHNTRRSGISPGYFRRWMYIGMANRMALELELNKDCEDPLLDNSHKELRKRLWWSLFMVDVLVCCGIGKASNIEEDECTIPEPATEVDEPELKVNGAINEFVHQIKFTRMLHLLLKHNFSSKINSTAYINQDNVVTNFEDQVHSWAYHLPLQPTDALVNNSNKYSTTNLHLHMLYHSFIILLHRRYIANFDSLLKCTQAAAQVTPIGEKILRTASTPFRGFLNCTTWCLLQAGMIHALNKFRGNEETSQIAEQHYDRIVSLFQRYSQFTALQVLQDHANTCSSHRLSMMDFWSNPENNGQQHQQPHDSMFVLPDLGAGSKITTHHKNYHCNNDQFQNLPYGTLHISPGTNTGGFEIQHLSQISTPFPSPPHGNVSPICGTPHESPNVDLGHFANMTSPLVDNEGTPVNSPQYVDYNPFPVLGKDQGSGCAELLNNDEDSWPFNGHTTASASTEHAWHQKSYSSTPQLDNDNYRLSLTPSHPATPSASPVDVFGIATPTIHASPTTSPFNSPIQQEDSGIDSNTVSSDSTPNVDNTSPPGGYSQSTYNSSPQSVSSSRHEGDSSCGTGYFVGGFNNNGLGICSN</sequence>
<evidence type="ECO:0000259" key="6">
    <source>
        <dbReference type="PROSITE" id="PS50048"/>
    </source>
</evidence>
<dbReference type="GO" id="GO:0006351">
    <property type="term" value="P:DNA-templated transcription"/>
    <property type="evidence" value="ECO:0007669"/>
    <property type="project" value="InterPro"/>
</dbReference>
<feature type="domain" description="Zn(2)-C6 fungal-type" evidence="6">
    <location>
        <begin position="23"/>
        <end position="52"/>
    </location>
</feature>
<feature type="region of interest" description="Disordered" evidence="5">
    <location>
        <begin position="728"/>
        <end position="849"/>
    </location>
</feature>
<dbReference type="GO" id="GO:0005634">
    <property type="term" value="C:nucleus"/>
    <property type="evidence" value="ECO:0007669"/>
    <property type="project" value="UniProtKB-SubCell"/>
</dbReference>
<dbReference type="GO" id="GO:0003677">
    <property type="term" value="F:DNA binding"/>
    <property type="evidence" value="ECO:0007669"/>
    <property type="project" value="UniProtKB-KW"/>
</dbReference>
<keyword evidence="3" id="KW-0238">DNA-binding</keyword>
<dbReference type="InterPro" id="IPR050987">
    <property type="entry name" value="AtrR-like"/>
</dbReference>
<dbReference type="InterPro" id="IPR007219">
    <property type="entry name" value="XnlR_reg_dom"/>
</dbReference>
<name>A0A9N9F894_FUNMO</name>
<dbReference type="GO" id="GO:0008270">
    <property type="term" value="F:zinc ion binding"/>
    <property type="evidence" value="ECO:0007669"/>
    <property type="project" value="InterPro"/>
</dbReference>
<feature type="compositionally biased region" description="Polar residues" evidence="5">
    <location>
        <begin position="747"/>
        <end position="757"/>
    </location>
</feature>